<name>A0A4Z1GNM3_9HELO</name>
<gene>
    <name evidence="1" type="ORF">BHYA_0077g00280</name>
</gene>
<accession>A0A4Z1GNM3</accession>
<dbReference type="Proteomes" id="UP000297814">
    <property type="component" value="Unassembled WGS sequence"/>
</dbReference>
<evidence type="ECO:0000313" key="2">
    <source>
        <dbReference type="Proteomes" id="UP000297814"/>
    </source>
</evidence>
<organism evidence="1 2">
    <name type="scientific">Botrytis hyacinthi</name>
    <dbReference type="NCBI Taxonomy" id="278943"/>
    <lineage>
        <taxon>Eukaryota</taxon>
        <taxon>Fungi</taxon>
        <taxon>Dikarya</taxon>
        <taxon>Ascomycota</taxon>
        <taxon>Pezizomycotina</taxon>
        <taxon>Leotiomycetes</taxon>
        <taxon>Helotiales</taxon>
        <taxon>Sclerotiniaceae</taxon>
        <taxon>Botrytis</taxon>
    </lineage>
</organism>
<protein>
    <submittedName>
        <fullName evidence="1">Uncharacterized protein</fullName>
    </submittedName>
</protein>
<dbReference type="AlphaFoldDB" id="A0A4Z1GNM3"/>
<proteinExistence type="predicted"/>
<keyword evidence="2" id="KW-1185">Reference proteome</keyword>
<dbReference type="EMBL" id="PQXK01000077">
    <property type="protein sequence ID" value="TGO38325.1"/>
    <property type="molecule type" value="Genomic_DNA"/>
</dbReference>
<sequence>MADDIENFFLFGGIIRKNWDTRLEDIDMMQENIENDYRDHCLLNHQLNCASFCAWDNRDPIVAQRSRFWAIGKPLSVKSSWLIQWVSETRECFGAKDDIEAQ</sequence>
<evidence type="ECO:0000313" key="1">
    <source>
        <dbReference type="EMBL" id="TGO38325.1"/>
    </source>
</evidence>
<reference evidence="1 2" key="1">
    <citation type="submission" date="2017-12" db="EMBL/GenBank/DDBJ databases">
        <title>Comparative genomics of Botrytis spp.</title>
        <authorList>
            <person name="Valero-Jimenez C.A."/>
            <person name="Tapia P."/>
            <person name="Veloso J."/>
            <person name="Silva-Moreno E."/>
            <person name="Staats M."/>
            <person name="Valdes J.H."/>
            <person name="Van Kan J.A.L."/>
        </authorList>
    </citation>
    <scope>NUCLEOTIDE SEQUENCE [LARGE SCALE GENOMIC DNA]</scope>
    <source>
        <strain evidence="1 2">Bh0001</strain>
    </source>
</reference>
<comment type="caution">
    <text evidence="1">The sequence shown here is derived from an EMBL/GenBank/DDBJ whole genome shotgun (WGS) entry which is preliminary data.</text>
</comment>